<dbReference type="InterPro" id="IPR051415">
    <property type="entry name" value="LAAT-1"/>
</dbReference>
<dbReference type="PANTHER" id="PTHR16201:SF11">
    <property type="entry name" value="PQ-LOOP REPEAT-CONTAINING PROTEIN"/>
    <property type="match status" value="1"/>
</dbReference>
<dbReference type="InterPro" id="IPR006603">
    <property type="entry name" value="PQ-loop_rpt"/>
</dbReference>
<feature type="region of interest" description="Disordered" evidence="5">
    <location>
        <begin position="273"/>
        <end position="307"/>
    </location>
</feature>
<evidence type="ECO:0000313" key="7">
    <source>
        <dbReference type="EMBL" id="KAK5100899.1"/>
    </source>
</evidence>
<evidence type="ECO:0000256" key="5">
    <source>
        <dbReference type="SAM" id="MobiDB-lite"/>
    </source>
</evidence>
<comment type="caution">
    <text evidence="7">The sequence shown here is derived from an EMBL/GenBank/DDBJ whole genome shotgun (WGS) entry which is preliminary data.</text>
</comment>
<feature type="transmembrane region" description="Helical" evidence="6">
    <location>
        <begin position="239"/>
        <end position="262"/>
    </location>
</feature>
<proteinExistence type="predicted"/>
<dbReference type="PANTHER" id="PTHR16201">
    <property type="entry name" value="SEVEN TRANSMEMBRANE PROTEIN 1-RELATED"/>
    <property type="match status" value="1"/>
</dbReference>
<feature type="transmembrane region" description="Helical" evidence="6">
    <location>
        <begin position="23"/>
        <end position="42"/>
    </location>
</feature>
<feature type="transmembrane region" description="Helical" evidence="6">
    <location>
        <begin position="54"/>
        <end position="76"/>
    </location>
</feature>
<dbReference type="Pfam" id="PF04193">
    <property type="entry name" value="PQ-loop"/>
    <property type="match status" value="2"/>
</dbReference>
<keyword evidence="8" id="KW-1185">Reference proteome</keyword>
<organism evidence="7 8">
    <name type="scientific">Lithohypha guttulata</name>
    <dbReference type="NCBI Taxonomy" id="1690604"/>
    <lineage>
        <taxon>Eukaryota</taxon>
        <taxon>Fungi</taxon>
        <taxon>Dikarya</taxon>
        <taxon>Ascomycota</taxon>
        <taxon>Pezizomycotina</taxon>
        <taxon>Eurotiomycetes</taxon>
        <taxon>Chaetothyriomycetidae</taxon>
        <taxon>Chaetothyriales</taxon>
        <taxon>Trichomeriaceae</taxon>
        <taxon>Lithohypha</taxon>
    </lineage>
</organism>
<evidence type="ECO:0000256" key="6">
    <source>
        <dbReference type="SAM" id="Phobius"/>
    </source>
</evidence>
<evidence type="ECO:0000256" key="4">
    <source>
        <dbReference type="ARBA" id="ARBA00023136"/>
    </source>
</evidence>
<reference evidence="7 8" key="1">
    <citation type="submission" date="2023-08" db="EMBL/GenBank/DDBJ databases">
        <title>Black Yeasts Isolated from many extreme environments.</title>
        <authorList>
            <person name="Coleine C."/>
            <person name="Stajich J.E."/>
            <person name="Selbmann L."/>
        </authorList>
    </citation>
    <scope>NUCLEOTIDE SEQUENCE [LARGE SCALE GENOMIC DNA]</scope>
    <source>
        <strain evidence="7 8">CCFEE 5885</strain>
    </source>
</reference>
<keyword evidence="2 6" id="KW-0812">Transmembrane</keyword>
<evidence type="ECO:0000313" key="8">
    <source>
        <dbReference type="Proteomes" id="UP001345013"/>
    </source>
</evidence>
<keyword evidence="3 6" id="KW-1133">Transmembrane helix</keyword>
<dbReference type="Gene3D" id="1.20.1280.290">
    <property type="match status" value="2"/>
</dbReference>
<feature type="transmembrane region" description="Helical" evidence="6">
    <location>
        <begin position="107"/>
        <end position="125"/>
    </location>
</feature>
<dbReference type="EMBL" id="JAVRRG010000005">
    <property type="protein sequence ID" value="KAK5100899.1"/>
    <property type="molecule type" value="Genomic_DNA"/>
</dbReference>
<dbReference type="SMART" id="SM00679">
    <property type="entry name" value="CTNS"/>
    <property type="match status" value="2"/>
</dbReference>
<feature type="compositionally biased region" description="Basic and acidic residues" evidence="5">
    <location>
        <begin position="273"/>
        <end position="294"/>
    </location>
</feature>
<evidence type="ECO:0000256" key="3">
    <source>
        <dbReference type="ARBA" id="ARBA00022989"/>
    </source>
</evidence>
<feature type="transmembrane region" description="Helical" evidence="6">
    <location>
        <begin position="176"/>
        <end position="196"/>
    </location>
</feature>
<name>A0ABR0KN04_9EURO</name>
<accession>A0ABR0KN04</accession>
<protein>
    <recommendedName>
        <fullName evidence="9">PQ loop repeat protein</fullName>
    </recommendedName>
</protein>
<feature type="transmembrane region" description="Helical" evidence="6">
    <location>
        <begin position="146"/>
        <end position="170"/>
    </location>
</feature>
<sequence>MLTTAQPLPPGGARCVELAQPNYVNFVFSIFILLGILVSYLPQHLRIINRKSSFGLSPYFVLLGTTSGTCQFANILTLPGSRADMACCREVSGFACFAGLLGVMQVGMQWTCFAVILFLFLIYFPRATPSTPNPAKDADEQPSFRTAVIVAWICVAHAFVTGVISIYFTLARPGSLQSWANFLGILSTVLAVIQYFPQIWTTFVLKRVASLSIPMMCIQTPGSFVWAASLASRLGTQGWSAWGVYVVTGCLQGTLLVMGVIYELRWKRKEKKELEDRLDAANRGQAEREGRGGEVDEQTPLIRQEEE</sequence>
<feature type="transmembrane region" description="Helical" evidence="6">
    <location>
        <begin position="208"/>
        <end position="227"/>
    </location>
</feature>
<dbReference type="Proteomes" id="UP001345013">
    <property type="component" value="Unassembled WGS sequence"/>
</dbReference>
<evidence type="ECO:0008006" key="9">
    <source>
        <dbReference type="Google" id="ProtNLM"/>
    </source>
</evidence>
<comment type="subcellular location">
    <subcellularLocation>
        <location evidence="1">Membrane</location>
        <topology evidence="1">Multi-pass membrane protein</topology>
    </subcellularLocation>
</comment>
<gene>
    <name evidence="7" type="ORF">LTR24_000747</name>
</gene>
<evidence type="ECO:0000256" key="2">
    <source>
        <dbReference type="ARBA" id="ARBA00022692"/>
    </source>
</evidence>
<keyword evidence="4 6" id="KW-0472">Membrane</keyword>
<evidence type="ECO:0000256" key="1">
    <source>
        <dbReference type="ARBA" id="ARBA00004141"/>
    </source>
</evidence>